<name>V8NB54_OPHHA</name>
<protein>
    <submittedName>
        <fullName evidence="5">Lymphocyte antigen 6E</fullName>
    </submittedName>
</protein>
<dbReference type="EMBL" id="AZIM01005804">
    <property type="protein sequence ID" value="ETE59176.1"/>
    <property type="molecule type" value="Genomic_DNA"/>
</dbReference>
<dbReference type="InterPro" id="IPR045860">
    <property type="entry name" value="Snake_toxin-like_sf"/>
</dbReference>
<dbReference type="GO" id="GO:0005576">
    <property type="term" value="C:extracellular region"/>
    <property type="evidence" value="ECO:0007669"/>
    <property type="project" value="UniProtKB-SubCell"/>
</dbReference>
<keyword evidence="3" id="KW-1015">Disulfide bond</keyword>
<sequence length="73" mass="8261">NSIVCFTCKEQILNWKCLDTTICSEGEKRCNDSKVLITKSCAKKCPSEKDYSEKVLSSLFCCDCSWCNILPPK</sequence>
<dbReference type="Proteomes" id="UP000018936">
    <property type="component" value="Unassembled WGS sequence"/>
</dbReference>
<dbReference type="Pfam" id="PF00087">
    <property type="entry name" value="Toxin_TOLIP"/>
    <property type="match status" value="1"/>
</dbReference>
<dbReference type="AlphaFoldDB" id="V8NB54"/>
<gene>
    <name evidence="5" type="primary">LY6E</name>
    <name evidence="5" type="ORF">L345_15096</name>
</gene>
<evidence type="ECO:0000313" key="6">
    <source>
        <dbReference type="Proteomes" id="UP000018936"/>
    </source>
</evidence>
<evidence type="ECO:0000313" key="5">
    <source>
        <dbReference type="EMBL" id="ETE59176.1"/>
    </source>
</evidence>
<dbReference type="Gene3D" id="2.10.60.10">
    <property type="entry name" value="CD59"/>
    <property type="match status" value="1"/>
</dbReference>
<evidence type="ECO:0000256" key="2">
    <source>
        <dbReference type="ARBA" id="ARBA00022525"/>
    </source>
</evidence>
<feature type="domain" description="Snake toxin/toxin-like" evidence="4">
    <location>
        <begin position="4"/>
        <end position="68"/>
    </location>
</feature>
<evidence type="ECO:0000256" key="3">
    <source>
        <dbReference type="ARBA" id="ARBA00023157"/>
    </source>
</evidence>
<dbReference type="SUPFAM" id="SSF57302">
    <property type="entry name" value="Snake toxin-like"/>
    <property type="match status" value="1"/>
</dbReference>
<feature type="non-terminal residue" evidence="5">
    <location>
        <position position="73"/>
    </location>
</feature>
<comment type="caution">
    <text evidence="5">The sequence shown here is derived from an EMBL/GenBank/DDBJ whole genome shotgun (WGS) entry which is preliminary data.</text>
</comment>
<keyword evidence="6" id="KW-1185">Reference proteome</keyword>
<accession>V8NB54</accession>
<evidence type="ECO:0000256" key="1">
    <source>
        <dbReference type="ARBA" id="ARBA00004613"/>
    </source>
</evidence>
<dbReference type="InterPro" id="IPR035076">
    <property type="entry name" value="Toxin/TOLIP"/>
</dbReference>
<keyword evidence="2" id="KW-0964">Secreted</keyword>
<reference evidence="5 6" key="1">
    <citation type="journal article" date="2013" name="Proc. Natl. Acad. Sci. U.S.A.">
        <title>The king cobra genome reveals dynamic gene evolution and adaptation in the snake venom system.</title>
        <authorList>
            <person name="Vonk F.J."/>
            <person name="Casewell N.R."/>
            <person name="Henkel C.V."/>
            <person name="Heimberg A.M."/>
            <person name="Jansen H.J."/>
            <person name="McCleary R.J."/>
            <person name="Kerkkamp H.M."/>
            <person name="Vos R.A."/>
            <person name="Guerreiro I."/>
            <person name="Calvete J.J."/>
            <person name="Wuster W."/>
            <person name="Woods A.E."/>
            <person name="Logan J.M."/>
            <person name="Harrison R.A."/>
            <person name="Castoe T.A."/>
            <person name="de Koning A.P."/>
            <person name="Pollock D.D."/>
            <person name="Yandell M."/>
            <person name="Calderon D."/>
            <person name="Renjifo C."/>
            <person name="Currier R.B."/>
            <person name="Salgado D."/>
            <person name="Pla D."/>
            <person name="Sanz L."/>
            <person name="Hyder A.S."/>
            <person name="Ribeiro J.M."/>
            <person name="Arntzen J.W."/>
            <person name="van den Thillart G.E."/>
            <person name="Boetzer M."/>
            <person name="Pirovano W."/>
            <person name="Dirks R.P."/>
            <person name="Spaink H.P."/>
            <person name="Duboule D."/>
            <person name="McGlinn E."/>
            <person name="Kini R.M."/>
            <person name="Richardson M.K."/>
        </authorList>
    </citation>
    <scope>NUCLEOTIDE SEQUENCE</scope>
    <source>
        <tissue evidence="5">Blood</tissue>
    </source>
</reference>
<dbReference type="CDD" id="cd23543">
    <property type="entry name" value="TFP_LU_ECD_Ly6E"/>
    <property type="match status" value="1"/>
</dbReference>
<organism evidence="5 6">
    <name type="scientific">Ophiophagus hannah</name>
    <name type="common">King cobra</name>
    <name type="synonym">Naja hannah</name>
    <dbReference type="NCBI Taxonomy" id="8665"/>
    <lineage>
        <taxon>Eukaryota</taxon>
        <taxon>Metazoa</taxon>
        <taxon>Chordata</taxon>
        <taxon>Craniata</taxon>
        <taxon>Vertebrata</taxon>
        <taxon>Euteleostomi</taxon>
        <taxon>Lepidosauria</taxon>
        <taxon>Squamata</taxon>
        <taxon>Bifurcata</taxon>
        <taxon>Unidentata</taxon>
        <taxon>Episquamata</taxon>
        <taxon>Toxicofera</taxon>
        <taxon>Serpentes</taxon>
        <taxon>Colubroidea</taxon>
        <taxon>Elapidae</taxon>
        <taxon>Elapinae</taxon>
        <taxon>Ophiophagus</taxon>
    </lineage>
</organism>
<comment type="subcellular location">
    <subcellularLocation>
        <location evidence="1">Secreted</location>
    </subcellularLocation>
</comment>
<evidence type="ECO:0000259" key="4">
    <source>
        <dbReference type="Pfam" id="PF00087"/>
    </source>
</evidence>
<proteinExistence type="predicted"/>
<feature type="non-terminal residue" evidence="5">
    <location>
        <position position="1"/>
    </location>
</feature>
<dbReference type="OrthoDB" id="9046871at2759"/>